<protein>
    <submittedName>
        <fullName evidence="2">Uncharacterized protein</fullName>
    </submittedName>
</protein>
<dbReference type="HOGENOM" id="CLU_842392_0_0_1"/>
<reference evidence="3" key="1">
    <citation type="journal article" date="2011" name="Science">
        <title>The plant cell wall-decomposing machinery underlies the functional diversity of forest fungi.</title>
        <authorList>
            <person name="Eastwood D.C."/>
            <person name="Floudas D."/>
            <person name="Binder M."/>
            <person name="Majcherczyk A."/>
            <person name="Schneider P."/>
            <person name="Aerts A."/>
            <person name="Asiegbu F.O."/>
            <person name="Baker S.E."/>
            <person name="Barry K."/>
            <person name="Bendiksby M."/>
            <person name="Blumentritt M."/>
            <person name="Coutinho P.M."/>
            <person name="Cullen D."/>
            <person name="de Vries R.P."/>
            <person name="Gathman A."/>
            <person name="Goodell B."/>
            <person name="Henrissat B."/>
            <person name="Ihrmark K."/>
            <person name="Kauserud H."/>
            <person name="Kohler A."/>
            <person name="LaButti K."/>
            <person name="Lapidus A."/>
            <person name="Lavin J.L."/>
            <person name="Lee Y.-H."/>
            <person name="Lindquist E."/>
            <person name="Lilly W."/>
            <person name="Lucas S."/>
            <person name="Morin E."/>
            <person name="Murat C."/>
            <person name="Oguiza J.A."/>
            <person name="Park J."/>
            <person name="Pisabarro A.G."/>
            <person name="Riley R."/>
            <person name="Rosling A."/>
            <person name="Salamov A."/>
            <person name="Schmidt O."/>
            <person name="Schmutz J."/>
            <person name="Skrede I."/>
            <person name="Stenlid J."/>
            <person name="Wiebenga A."/>
            <person name="Xie X."/>
            <person name="Kuees U."/>
            <person name="Hibbett D.S."/>
            <person name="Hoffmeister D."/>
            <person name="Hoegberg N."/>
            <person name="Martin F."/>
            <person name="Grigoriev I.V."/>
            <person name="Watkinson S.C."/>
        </authorList>
    </citation>
    <scope>NUCLEOTIDE SEQUENCE [LARGE SCALE GENOMIC DNA]</scope>
    <source>
        <strain evidence="3">strain S7.3</strain>
    </source>
</reference>
<evidence type="ECO:0000313" key="3">
    <source>
        <dbReference type="Proteomes" id="UP000008063"/>
    </source>
</evidence>
<sequence length="330" mass="36597">MAFETWKRLWFGKKGMRTPSMEAECTHLQTKLWNAAENRGGSASQKTPTILIASDAAARWPKRRLQPRDNKAFKPHDQTLFHASSPPGRATTYRNIKCKCFIDGVPAFAVDPEPLGNEKRRIMIAACGNGSINFRTHHHRPRYGWRLKAEIIENDSGATTTRKRHWIGASVRGKGKGNRVLELNRQGLKGIVERGLWIEMGGDGGGADTSAKCESGMGMGRDVTVDAPLELPPTSSHKEGEAERQRDGGSTMSTTSEKHVGHVRVRTYCINVPPKTSATDGTTRSAHLPRRHRTRQRGRAGREIISGKEEPHEHVGTHVHAATVTNQHTY</sequence>
<accession>F8QJ05</accession>
<dbReference type="InParanoid" id="F8QJ05"/>
<organism evidence="3">
    <name type="scientific">Serpula lacrymans var. lacrymans (strain S7.3)</name>
    <name type="common">Dry rot fungus</name>
    <dbReference type="NCBI Taxonomy" id="936435"/>
    <lineage>
        <taxon>Eukaryota</taxon>
        <taxon>Fungi</taxon>
        <taxon>Dikarya</taxon>
        <taxon>Basidiomycota</taxon>
        <taxon>Agaricomycotina</taxon>
        <taxon>Agaricomycetes</taxon>
        <taxon>Agaricomycetidae</taxon>
        <taxon>Boletales</taxon>
        <taxon>Coniophorineae</taxon>
        <taxon>Serpulaceae</taxon>
        <taxon>Serpula</taxon>
    </lineage>
</organism>
<gene>
    <name evidence="2" type="ORF">SERLA73DRAFT_164398</name>
</gene>
<feature type="region of interest" description="Disordered" evidence="1">
    <location>
        <begin position="226"/>
        <end position="257"/>
    </location>
</feature>
<feature type="compositionally biased region" description="Polar residues" evidence="1">
    <location>
        <begin position="274"/>
        <end position="285"/>
    </location>
</feature>
<name>F8QJ05_SERL3</name>
<keyword evidence="3" id="KW-1185">Reference proteome</keyword>
<dbReference type="AlphaFoldDB" id="F8QJ05"/>
<evidence type="ECO:0000256" key="1">
    <source>
        <dbReference type="SAM" id="MobiDB-lite"/>
    </source>
</evidence>
<proteinExistence type="predicted"/>
<feature type="region of interest" description="Disordered" evidence="1">
    <location>
        <begin position="272"/>
        <end position="303"/>
    </location>
</feature>
<feature type="compositionally biased region" description="Basic residues" evidence="1">
    <location>
        <begin position="287"/>
        <end position="299"/>
    </location>
</feature>
<dbReference type="Proteomes" id="UP000008063">
    <property type="component" value="Unassembled WGS sequence"/>
</dbReference>
<evidence type="ECO:0000313" key="2">
    <source>
        <dbReference type="EMBL" id="EGN91717.1"/>
    </source>
</evidence>
<feature type="compositionally biased region" description="Basic and acidic residues" evidence="1">
    <location>
        <begin position="236"/>
        <end position="247"/>
    </location>
</feature>
<dbReference type="EMBL" id="GL945541">
    <property type="protein sequence ID" value="EGN91717.1"/>
    <property type="molecule type" value="Genomic_DNA"/>
</dbReference>